<name>A0ABR0A7S0_9CRUS</name>
<dbReference type="EMBL" id="JAOYFB010000036">
    <property type="protein sequence ID" value="KAK4021187.1"/>
    <property type="molecule type" value="Genomic_DNA"/>
</dbReference>
<evidence type="ECO:0000313" key="1">
    <source>
        <dbReference type="EMBL" id="KAK4021187.1"/>
    </source>
</evidence>
<gene>
    <name evidence="1" type="ORF">OUZ56_003106</name>
</gene>
<reference evidence="1 2" key="1">
    <citation type="journal article" date="2023" name="Nucleic Acids Res.">
        <title>The hologenome of Daphnia magna reveals possible DNA methylation and microbiome-mediated evolution of the host genome.</title>
        <authorList>
            <person name="Chaturvedi A."/>
            <person name="Li X."/>
            <person name="Dhandapani V."/>
            <person name="Marshall H."/>
            <person name="Kissane S."/>
            <person name="Cuenca-Cambronero M."/>
            <person name="Asole G."/>
            <person name="Calvet F."/>
            <person name="Ruiz-Romero M."/>
            <person name="Marangio P."/>
            <person name="Guigo R."/>
            <person name="Rago D."/>
            <person name="Mirbahai L."/>
            <person name="Eastwood N."/>
            <person name="Colbourne J.K."/>
            <person name="Zhou J."/>
            <person name="Mallon E."/>
            <person name="Orsini L."/>
        </authorList>
    </citation>
    <scope>NUCLEOTIDE SEQUENCE [LARGE SCALE GENOMIC DNA]</scope>
    <source>
        <strain evidence="1">LRV0_1</strain>
    </source>
</reference>
<evidence type="ECO:0000313" key="2">
    <source>
        <dbReference type="Proteomes" id="UP001234178"/>
    </source>
</evidence>
<protein>
    <submittedName>
        <fullName evidence="1">Uncharacterized protein</fullName>
    </submittedName>
</protein>
<comment type="caution">
    <text evidence="1">The sequence shown here is derived from an EMBL/GenBank/DDBJ whole genome shotgun (WGS) entry which is preliminary data.</text>
</comment>
<accession>A0ABR0A7S0</accession>
<dbReference type="Proteomes" id="UP001234178">
    <property type="component" value="Unassembled WGS sequence"/>
</dbReference>
<keyword evidence="2" id="KW-1185">Reference proteome</keyword>
<proteinExistence type="predicted"/>
<organism evidence="1 2">
    <name type="scientific">Daphnia magna</name>
    <dbReference type="NCBI Taxonomy" id="35525"/>
    <lineage>
        <taxon>Eukaryota</taxon>
        <taxon>Metazoa</taxon>
        <taxon>Ecdysozoa</taxon>
        <taxon>Arthropoda</taxon>
        <taxon>Crustacea</taxon>
        <taxon>Branchiopoda</taxon>
        <taxon>Diplostraca</taxon>
        <taxon>Cladocera</taxon>
        <taxon>Anomopoda</taxon>
        <taxon>Daphniidae</taxon>
        <taxon>Daphnia</taxon>
    </lineage>
</organism>
<sequence length="63" mass="7076">MDFLPQFEARCAAITDLPQTTNEIKLAFDGRSTRGSKKQADIRRMCAKGLRESIFVDICGEPK</sequence>